<evidence type="ECO:0000256" key="19">
    <source>
        <dbReference type="SAM" id="Phobius"/>
    </source>
</evidence>
<keyword evidence="7 20" id="KW-0732">Signal</keyword>
<dbReference type="OrthoDB" id="9950534at2759"/>
<dbReference type="SMART" id="SM00408">
    <property type="entry name" value="IGc2"/>
    <property type="match status" value="2"/>
</dbReference>
<feature type="repeat" description="ANK" evidence="17">
    <location>
        <begin position="1044"/>
        <end position="1076"/>
    </location>
</feature>
<protein>
    <recommendedName>
        <fullName evidence="16">Platelet endothelial cell adhesion molecule</fullName>
    </recommendedName>
</protein>
<name>A0A3N0YUU8_ANAGA</name>
<organism evidence="22 23">
    <name type="scientific">Anabarilius grahami</name>
    <name type="common">Kanglang fish</name>
    <name type="synonym">Barilius grahami</name>
    <dbReference type="NCBI Taxonomy" id="495550"/>
    <lineage>
        <taxon>Eukaryota</taxon>
        <taxon>Metazoa</taxon>
        <taxon>Chordata</taxon>
        <taxon>Craniata</taxon>
        <taxon>Vertebrata</taxon>
        <taxon>Euteleostomi</taxon>
        <taxon>Actinopterygii</taxon>
        <taxon>Neopterygii</taxon>
        <taxon>Teleostei</taxon>
        <taxon>Ostariophysi</taxon>
        <taxon>Cypriniformes</taxon>
        <taxon>Xenocyprididae</taxon>
        <taxon>Xenocypridinae</taxon>
        <taxon>Xenocypridinae incertae sedis</taxon>
        <taxon>Anabarilius</taxon>
    </lineage>
</organism>
<dbReference type="SUPFAM" id="SSF48726">
    <property type="entry name" value="Immunoglobulin"/>
    <property type="match status" value="3"/>
</dbReference>
<dbReference type="GO" id="GO:0070161">
    <property type="term" value="C:anchoring junction"/>
    <property type="evidence" value="ECO:0007669"/>
    <property type="project" value="UniProtKB-SubCell"/>
</dbReference>
<feature type="region of interest" description="Disordered" evidence="18">
    <location>
        <begin position="666"/>
        <end position="727"/>
    </location>
</feature>
<comment type="subcellular location">
    <subcellularLocation>
        <location evidence="2">Cell junction</location>
    </subcellularLocation>
    <subcellularLocation>
        <location evidence="1">Cell membrane</location>
        <topology evidence="1">Single-pass type I membrane protein</topology>
    </subcellularLocation>
    <subcellularLocation>
        <location evidence="3">Membrane raft</location>
    </subcellularLocation>
</comment>
<evidence type="ECO:0000256" key="2">
    <source>
        <dbReference type="ARBA" id="ARBA00004282"/>
    </source>
</evidence>
<dbReference type="PROSITE" id="PS50835">
    <property type="entry name" value="IG_LIKE"/>
    <property type="match status" value="5"/>
</dbReference>
<evidence type="ECO:0000256" key="1">
    <source>
        <dbReference type="ARBA" id="ARBA00004251"/>
    </source>
</evidence>
<dbReference type="EMBL" id="RJVU01026436">
    <property type="protein sequence ID" value="ROL49760.1"/>
    <property type="molecule type" value="Genomic_DNA"/>
</dbReference>
<dbReference type="Pfam" id="PF13895">
    <property type="entry name" value="Ig_2"/>
    <property type="match status" value="2"/>
</dbReference>
<evidence type="ECO:0000256" key="5">
    <source>
        <dbReference type="ARBA" id="ARBA00022553"/>
    </source>
</evidence>
<feature type="region of interest" description="Disordered" evidence="18">
    <location>
        <begin position="847"/>
        <end position="866"/>
    </location>
</feature>
<dbReference type="InterPro" id="IPR040878">
    <property type="entry name" value="IL-40-like_Ig"/>
</dbReference>
<dbReference type="SMART" id="SM00248">
    <property type="entry name" value="ANK"/>
    <property type="match status" value="2"/>
</dbReference>
<dbReference type="CDD" id="cd00096">
    <property type="entry name" value="Ig"/>
    <property type="match status" value="1"/>
</dbReference>
<dbReference type="PANTHER" id="PTHR11481:SF5">
    <property type="entry name" value="PLATELET ENDOTHELIAL CELL ADHESION MOLECULE"/>
    <property type="match status" value="1"/>
</dbReference>
<evidence type="ECO:0000256" key="8">
    <source>
        <dbReference type="ARBA" id="ARBA00022737"/>
    </source>
</evidence>
<dbReference type="Pfam" id="PF13927">
    <property type="entry name" value="Ig_3"/>
    <property type="match status" value="1"/>
</dbReference>
<dbReference type="PROSITE" id="PS50297">
    <property type="entry name" value="ANK_REP_REGION"/>
    <property type="match status" value="2"/>
</dbReference>
<dbReference type="InterPro" id="IPR050488">
    <property type="entry name" value="Ig_Fc_receptor"/>
</dbReference>
<feature type="domain" description="Ig-like" evidence="21">
    <location>
        <begin position="401"/>
        <end position="485"/>
    </location>
</feature>
<feature type="domain" description="Ig-like" evidence="21">
    <location>
        <begin position="491"/>
        <end position="577"/>
    </location>
</feature>
<keyword evidence="23" id="KW-1185">Reference proteome</keyword>
<dbReference type="InterPro" id="IPR007110">
    <property type="entry name" value="Ig-like_dom"/>
</dbReference>
<dbReference type="GO" id="GO:0004888">
    <property type="term" value="F:transmembrane signaling receptor activity"/>
    <property type="evidence" value="ECO:0007669"/>
    <property type="project" value="TreeGrafter"/>
</dbReference>
<keyword evidence="12 19" id="KW-0472">Membrane</keyword>
<dbReference type="GO" id="GO:0098742">
    <property type="term" value="P:cell-cell adhesion via plasma-membrane adhesion molecules"/>
    <property type="evidence" value="ECO:0007669"/>
    <property type="project" value="TreeGrafter"/>
</dbReference>
<dbReference type="Pfam" id="PF17736">
    <property type="entry name" value="Ig_C17orf99"/>
    <property type="match status" value="1"/>
</dbReference>
<feature type="compositionally biased region" description="Basic and acidic residues" evidence="18">
    <location>
        <begin position="691"/>
        <end position="703"/>
    </location>
</feature>
<evidence type="ECO:0000256" key="13">
    <source>
        <dbReference type="ARBA" id="ARBA00023157"/>
    </source>
</evidence>
<evidence type="ECO:0000256" key="20">
    <source>
        <dbReference type="SAM" id="SignalP"/>
    </source>
</evidence>
<evidence type="ECO:0000256" key="18">
    <source>
        <dbReference type="SAM" id="MobiDB-lite"/>
    </source>
</evidence>
<evidence type="ECO:0000256" key="14">
    <source>
        <dbReference type="ARBA" id="ARBA00023180"/>
    </source>
</evidence>
<keyword evidence="17" id="KW-0040">ANK repeat</keyword>
<evidence type="ECO:0000256" key="7">
    <source>
        <dbReference type="ARBA" id="ARBA00022729"/>
    </source>
</evidence>
<evidence type="ECO:0000256" key="4">
    <source>
        <dbReference type="ARBA" id="ARBA00022475"/>
    </source>
</evidence>
<sequence length="1101" mass="122722">MSVRLLWLGLLHISLSALWQVADTQAAFTIDQVTLTVLPGNDVESGTNVILRCEAKVSHSHPQPLTYTFSFLQDDQVMYSKNISDSVVVRGLYPARVSNSGRYQCTVRVFDKMKASYPQALKVTGLQVPMLKVKSDIVYEGDDIIATCSAPEETGSLIFFFYEGNQEVKQDRSASNSVTTVLEMEKLADIYLHCNYMVLMHPTAGISNKSNTVKVIVRDLNVIKPQISISPEVSVVEGDRVQIRCNVQNHPDLELFLTKGNNVLYKFHTTFTHSLTVRAEDSGYYVCKAEKGSVQKTAVYRLNVTELFSKPILRMSPDQVFEGEQFTLTCSSAVRSLEKIKKVDIKYVLLKEDRRIYSGANYSATATLATNGKYSCMAVAKGVNKTSQPLDSKAKVPVSSPVIRAVEKVVVGRPFKVSCEAENGTLPITYTLLKDSVPVDEKRPEAAHKALFSINSISHPEEIHSFTCQAHNQGPPIRRTSQRLRADVIVPVSKPVLEPRDVTITEGLDLTLICTVQKGTFPITYTWYHKSVPLPFSTQEVRSLEGRYTVKAIERDQRGDYYCEASNYDTEIKRSFSARIGVSLALWKKALIGMFCILLLVAIAIVLTVFLKKMSKPRIKKQATELSVKPSRPKSGDPMRMSLTLDIEDNTALNGTPCVMGRNVWSEHVSGSDSDDHTDEDSELVQPQEVDPSREVPVKKSIEPEYSGQHTEVQVSTPGKLPLSSKSPQWDDLLREQEGARNRLSVLCNELMWDFDRDDYDYDHISTITKSKETEMNERRFEMATVKQAARAYLLRPNRNHVPEPLVLLELCAGVGGGLCPLTLTFQGVELPLIPLAIAFQPSPVRSDQLHSQVPSSPRAEGGGKAVASAGMKYSYQYPASQYTRSNTHYTSTQYTPSHYSSSSYSPSYYNATKYSPTTLHHTPSYYTPPAYTPAYKPTSTYTAVYSKPSRQSSSPQTSVQLTPTVTLKPARAVRFTNDVVFQDLVRHSELEQIGRFMRARKVRLDTIFLSGMAALHEAVLSGNLECVKLLIKYGADVHQRDENGWTPLHMACSDGYPEIARYLLSLGASVEAENENGEKPADLIDPDCKDLLKLFETGCV</sequence>
<evidence type="ECO:0000256" key="10">
    <source>
        <dbReference type="ARBA" id="ARBA00022949"/>
    </source>
</evidence>
<feature type="domain" description="Ig-like" evidence="21">
    <location>
        <begin position="225"/>
        <end position="305"/>
    </location>
</feature>
<evidence type="ECO:0000256" key="3">
    <source>
        <dbReference type="ARBA" id="ARBA00004285"/>
    </source>
</evidence>
<dbReference type="InterPro" id="IPR003599">
    <property type="entry name" value="Ig_sub"/>
</dbReference>
<evidence type="ECO:0000256" key="12">
    <source>
        <dbReference type="ARBA" id="ARBA00023136"/>
    </source>
</evidence>
<feature type="region of interest" description="Disordered" evidence="18">
    <location>
        <begin position="622"/>
        <end position="641"/>
    </location>
</feature>
<keyword evidence="10" id="KW-0965">Cell junction</keyword>
<dbReference type="AlphaFoldDB" id="A0A3N0YUU8"/>
<keyword evidence="14" id="KW-0325">Glycoprotein</keyword>
<keyword evidence="5" id="KW-0597">Phosphoprotein</keyword>
<dbReference type="GO" id="GO:0045121">
    <property type="term" value="C:membrane raft"/>
    <property type="evidence" value="ECO:0007669"/>
    <property type="project" value="UniProtKB-SubCell"/>
</dbReference>
<evidence type="ECO:0000256" key="11">
    <source>
        <dbReference type="ARBA" id="ARBA00022989"/>
    </source>
</evidence>
<dbReference type="SUPFAM" id="SSF48403">
    <property type="entry name" value="Ankyrin repeat"/>
    <property type="match status" value="1"/>
</dbReference>
<dbReference type="InterPro" id="IPR003598">
    <property type="entry name" value="Ig_sub2"/>
</dbReference>
<dbReference type="GO" id="GO:0006955">
    <property type="term" value="P:immune response"/>
    <property type="evidence" value="ECO:0007669"/>
    <property type="project" value="TreeGrafter"/>
</dbReference>
<dbReference type="Proteomes" id="UP000281406">
    <property type="component" value="Unassembled WGS sequence"/>
</dbReference>
<reference evidence="22 23" key="1">
    <citation type="submission" date="2018-10" db="EMBL/GenBank/DDBJ databases">
        <title>Genome assembly for a Yunnan-Guizhou Plateau 3E fish, Anabarilius grahami (Regan), and its evolutionary and genetic applications.</title>
        <authorList>
            <person name="Jiang W."/>
        </authorList>
    </citation>
    <scope>NUCLEOTIDE SEQUENCE [LARGE SCALE GENOMIC DNA]</scope>
    <source>
        <strain evidence="22">AG-KIZ</strain>
        <tissue evidence="22">Muscle</tissue>
    </source>
</reference>
<feature type="chain" id="PRO_5018015873" description="Platelet endothelial cell adhesion molecule" evidence="20">
    <location>
        <begin position="27"/>
        <end position="1101"/>
    </location>
</feature>
<evidence type="ECO:0000259" key="21">
    <source>
        <dbReference type="PROSITE" id="PS50835"/>
    </source>
</evidence>
<gene>
    <name evidence="22" type="ORF">DPX16_13425</name>
</gene>
<dbReference type="Pfam" id="PF12796">
    <property type="entry name" value="Ank_2"/>
    <property type="match status" value="1"/>
</dbReference>
<evidence type="ECO:0000256" key="9">
    <source>
        <dbReference type="ARBA" id="ARBA00022889"/>
    </source>
</evidence>
<keyword evidence="15" id="KW-0393">Immunoglobulin domain</keyword>
<dbReference type="InterPro" id="IPR036179">
    <property type="entry name" value="Ig-like_dom_sf"/>
</dbReference>
<feature type="compositionally biased region" description="Polar residues" evidence="18">
    <location>
        <begin position="708"/>
        <end position="717"/>
    </location>
</feature>
<keyword evidence="6 19" id="KW-0812">Transmembrane</keyword>
<dbReference type="InterPro" id="IPR013783">
    <property type="entry name" value="Ig-like_fold"/>
</dbReference>
<dbReference type="PROSITE" id="PS50088">
    <property type="entry name" value="ANK_REPEAT"/>
    <property type="match status" value="2"/>
</dbReference>
<dbReference type="Gene3D" id="1.25.40.20">
    <property type="entry name" value="Ankyrin repeat-containing domain"/>
    <property type="match status" value="1"/>
</dbReference>
<feature type="domain" description="Ig-like" evidence="21">
    <location>
        <begin position="311"/>
        <end position="391"/>
    </location>
</feature>
<evidence type="ECO:0000313" key="23">
    <source>
        <dbReference type="Proteomes" id="UP000281406"/>
    </source>
</evidence>
<dbReference type="SMART" id="SM00409">
    <property type="entry name" value="IG"/>
    <property type="match status" value="4"/>
</dbReference>
<dbReference type="GO" id="GO:0009897">
    <property type="term" value="C:external side of plasma membrane"/>
    <property type="evidence" value="ECO:0007669"/>
    <property type="project" value="TreeGrafter"/>
</dbReference>
<keyword evidence="8" id="KW-0677">Repeat</keyword>
<dbReference type="Gene3D" id="2.60.40.10">
    <property type="entry name" value="Immunoglobulins"/>
    <property type="match status" value="5"/>
</dbReference>
<keyword evidence="11 19" id="KW-1133">Transmembrane helix</keyword>
<accession>A0A3N0YUU8</accession>
<feature type="transmembrane region" description="Helical" evidence="19">
    <location>
        <begin position="590"/>
        <end position="611"/>
    </location>
</feature>
<dbReference type="PANTHER" id="PTHR11481">
    <property type="entry name" value="IMMUNOGLOBULIN FC RECEPTOR"/>
    <property type="match status" value="1"/>
</dbReference>
<evidence type="ECO:0000313" key="22">
    <source>
        <dbReference type="EMBL" id="ROL49760.1"/>
    </source>
</evidence>
<evidence type="ECO:0000256" key="15">
    <source>
        <dbReference type="ARBA" id="ARBA00023319"/>
    </source>
</evidence>
<comment type="caution">
    <text evidence="22">The sequence shown here is derived from an EMBL/GenBank/DDBJ whole genome shotgun (WGS) entry which is preliminary data.</text>
</comment>
<keyword evidence="4" id="KW-1003">Cell membrane</keyword>
<evidence type="ECO:0000256" key="16">
    <source>
        <dbReference type="ARBA" id="ARBA00049765"/>
    </source>
</evidence>
<feature type="repeat" description="ANK" evidence="17">
    <location>
        <begin position="1011"/>
        <end position="1043"/>
    </location>
</feature>
<feature type="signal peptide" evidence="20">
    <location>
        <begin position="1"/>
        <end position="26"/>
    </location>
</feature>
<dbReference type="InterPro" id="IPR036770">
    <property type="entry name" value="Ankyrin_rpt-contain_sf"/>
</dbReference>
<evidence type="ECO:0000256" key="17">
    <source>
        <dbReference type="PROSITE-ProRule" id="PRU00023"/>
    </source>
</evidence>
<evidence type="ECO:0000256" key="6">
    <source>
        <dbReference type="ARBA" id="ARBA00022692"/>
    </source>
</evidence>
<proteinExistence type="predicted"/>
<feature type="domain" description="Ig-like" evidence="21">
    <location>
        <begin position="31"/>
        <end position="124"/>
    </location>
</feature>
<feature type="compositionally biased region" description="Polar residues" evidence="18">
    <location>
        <begin position="847"/>
        <end position="856"/>
    </location>
</feature>
<dbReference type="GO" id="GO:0007166">
    <property type="term" value="P:cell surface receptor signaling pathway"/>
    <property type="evidence" value="ECO:0007669"/>
    <property type="project" value="TreeGrafter"/>
</dbReference>
<keyword evidence="13" id="KW-1015">Disulfide bond</keyword>
<keyword evidence="9" id="KW-0130">Cell adhesion</keyword>
<dbReference type="InterPro" id="IPR002110">
    <property type="entry name" value="Ankyrin_rpt"/>
</dbReference>